<dbReference type="GO" id="GO:0006564">
    <property type="term" value="P:L-serine biosynthetic process"/>
    <property type="evidence" value="ECO:0007669"/>
    <property type="project" value="UniProtKB-KW"/>
</dbReference>
<evidence type="ECO:0000256" key="4">
    <source>
        <dbReference type="ARBA" id="ARBA00022605"/>
    </source>
</evidence>
<evidence type="ECO:0000256" key="10">
    <source>
        <dbReference type="ARBA" id="ARBA00048523"/>
    </source>
</evidence>
<dbReference type="AlphaFoldDB" id="A0A8J7MC68"/>
<keyword evidence="5" id="KW-0479">Metal-binding</keyword>
<dbReference type="GO" id="GO:0005737">
    <property type="term" value="C:cytoplasm"/>
    <property type="evidence" value="ECO:0007669"/>
    <property type="project" value="TreeGrafter"/>
</dbReference>
<gene>
    <name evidence="11" type="ORF">JIN82_01090</name>
</gene>
<evidence type="ECO:0000256" key="1">
    <source>
        <dbReference type="ARBA" id="ARBA00001946"/>
    </source>
</evidence>
<evidence type="ECO:0000256" key="2">
    <source>
        <dbReference type="ARBA" id="ARBA00005135"/>
    </source>
</evidence>
<comment type="catalytic activity">
    <reaction evidence="10">
        <text>O-phospho-D-serine + H2O = D-serine + phosphate</text>
        <dbReference type="Rhea" id="RHEA:24873"/>
        <dbReference type="ChEBI" id="CHEBI:15377"/>
        <dbReference type="ChEBI" id="CHEBI:35247"/>
        <dbReference type="ChEBI" id="CHEBI:43474"/>
        <dbReference type="ChEBI" id="CHEBI:58680"/>
        <dbReference type="EC" id="3.1.3.3"/>
    </reaction>
</comment>
<dbReference type="GO" id="GO:0000287">
    <property type="term" value="F:magnesium ion binding"/>
    <property type="evidence" value="ECO:0007669"/>
    <property type="project" value="TreeGrafter"/>
</dbReference>
<keyword evidence="12" id="KW-1185">Reference proteome</keyword>
<dbReference type="Pfam" id="PF00702">
    <property type="entry name" value="Hydrolase"/>
    <property type="match status" value="1"/>
</dbReference>
<dbReference type="NCBIfam" id="TIGR01488">
    <property type="entry name" value="HAD-SF-IB"/>
    <property type="match status" value="1"/>
</dbReference>
<evidence type="ECO:0000256" key="6">
    <source>
        <dbReference type="ARBA" id="ARBA00022801"/>
    </source>
</evidence>
<sequence>MKLIVFDCDSTLSAIEGIDELARGKGDAVFEEVVALTHAAMNGEVAIDEIFAKRLDIIQPDRATADAVGQLYIDQIEPTAKATIDALREQGWTPIIISGGFIYPIQPLADLLGIDRIEAVPLHFNDDGSYAGFTASPTTRNGGKPEIIKQLKEEFQPSAIVMVGDGVSDLETASEVDAFVGFGRYTPREKVKAAAEHFVYAIDEIPAIIEGLG</sequence>
<keyword evidence="4" id="KW-0028">Amino-acid biosynthesis</keyword>
<dbReference type="EC" id="3.1.3.3" evidence="3"/>
<proteinExistence type="predicted"/>
<name>A0A8J7MC68_9BACT</name>
<dbReference type="EMBL" id="JAENIM010000008">
    <property type="protein sequence ID" value="MBK1789742.1"/>
    <property type="molecule type" value="Genomic_DNA"/>
</dbReference>
<reference evidence="11" key="1">
    <citation type="submission" date="2021-01" db="EMBL/GenBank/DDBJ databases">
        <title>Modified the classification status of verrucomicrobia.</title>
        <authorList>
            <person name="Feng X."/>
        </authorList>
    </citation>
    <scope>NUCLEOTIDE SEQUENCE</scope>
    <source>
        <strain evidence="11">_KCTC 22039</strain>
    </source>
</reference>
<protein>
    <recommendedName>
        <fullName evidence="3">phosphoserine phosphatase</fullName>
        <ecNumber evidence="3">3.1.3.3</ecNumber>
    </recommendedName>
</protein>
<comment type="caution">
    <text evidence="11">The sequence shown here is derived from an EMBL/GenBank/DDBJ whole genome shotgun (WGS) entry which is preliminary data.</text>
</comment>
<dbReference type="InterPro" id="IPR023214">
    <property type="entry name" value="HAD_sf"/>
</dbReference>
<dbReference type="SUPFAM" id="SSF56784">
    <property type="entry name" value="HAD-like"/>
    <property type="match status" value="1"/>
</dbReference>
<dbReference type="Gene3D" id="3.40.50.1000">
    <property type="entry name" value="HAD superfamily/HAD-like"/>
    <property type="match status" value="1"/>
</dbReference>
<dbReference type="RefSeq" id="WP_200309785.1">
    <property type="nucleotide sequence ID" value="NZ_JAENIM010000008.1"/>
</dbReference>
<keyword evidence="7" id="KW-0460">Magnesium</keyword>
<evidence type="ECO:0000256" key="8">
    <source>
        <dbReference type="ARBA" id="ARBA00023299"/>
    </source>
</evidence>
<evidence type="ECO:0000256" key="5">
    <source>
        <dbReference type="ARBA" id="ARBA00022723"/>
    </source>
</evidence>
<dbReference type="Proteomes" id="UP000624703">
    <property type="component" value="Unassembled WGS sequence"/>
</dbReference>
<evidence type="ECO:0000256" key="9">
    <source>
        <dbReference type="ARBA" id="ARBA00048138"/>
    </source>
</evidence>
<dbReference type="InterPro" id="IPR050582">
    <property type="entry name" value="HAD-like_SerB"/>
</dbReference>
<evidence type="ECO:0000313" key="12">
    <source>
        <dbReference type="Proteomes" id="UP000624703"/>
    </source>
</evidence>
<accession>A0A8J7MC68</accession>
<dbReference type="InterPro" id="IPR036412">
    <property type="entry name" value="HAD-like_sf"/>
</dbReference>
<keyword evidence="8" id="KW-0718">Serine biosynthesis</keyword>
<dbReference type="GO" id="GO:0036424">
    <property type="term" value="F:L-phosphoserine phosphatase activity"/>
    <property type="evidence" value="ECO:0007669"/>
    <property type="project" value="TreeGrafter"/>
</dbReference>
<organism evidence="11 12">
    <name type="scientific">Persicirhabdus sediminis</name>
    <dbReference type="NCBI Taxonomy" id="454144"/>
    <lineage>
        <taxon>Bacteria</taxon>
        <taxon>Pseudomonadati</taxon>
        <taxon>Verrucomicrobiota</taxon>
        <taxon>Verrucomicrobiia</taxon>
        <taxon>Verrucomicrobiales</taxon>
        <taxon>Verrucomicrobiaceae</taxon>
        <taxon>Persicirhabdus</taxon>
    </lineage>
</organism>
<evidence type="ECO:0000256" key="7">
    <source>
        <dbReference type="ARBA" id="ARBA00022842"/>
    </source>
</evidence>
<dbReference type="PANTHER" id="PTHR43344">
    <property type="entry name" value="PHOSPHOSERINE PHOSPHATASE"/>
    <property type="match status" value="1"/>
</dbReference>
<dbReference type="PANTHER" id="PTHR43344:SF2">
    <property type="entry name" value="PHOSPHOSERINE PHOSPHATASE"/>
    <property type="match status" value="1"/>
</dbReference>
<comment type="pathway">
    <text evidence="2">Amino-acid biosynthesis; L-serine biosynthesis; L-serine from 3-phospho-D-glycerate: step 3/3.</text>
</comment>
<evidence type="ECO:0000256" key="3">
    <source>
        <dbReference type="ARBA" id="ARBA00012640"/>
    </source>
</evidence>
<comment type="cofactor">
    <cofactor evidence="1">
        <name>Mg(2+)</name>
        <dbReference type="ChEBI" id="CHEBI:18420"/>
    </cofactor>
</comment>
<keyword evidence="6" id="KW-0378">Hydrolase</keyword>
<dbReference type="Gene3D" id="1.10.150.210">
    <property type="entry name" value="Phosphoserine phosphatase, domain 2"/>
    <property type="match status" value="1"/>
</dbReference>
<comment type="catalytic activity">
    <reaction evidence="9">
        <text>O-phospho-L-serine + H2O = L-serine + phosphate</text>
        <dbReference type="Rhea" id="RHEA:21208"/>
        <dbReference type="ChEBI" id="CHEBI:15377"/>
        <dbReference type="ChEBI" id="CHEBI:33384"/>
        <dbReference type="ChEBI" id="CHEBI:43474"/>
        <dbReference type="ChEBI" id="CHEBI:57524"/>
        <dbReference type="EC" id="3.1.3.3"/>
    </reaction>
</comment>
<evidence type="ECO:0000313" key="11">
    <source>
        <dbReference type="EMBL" id="MBK1789742.1"/>
    </source>
</evidence>